<proteinExistence type="predicted"/>
<dbReference type="Pfam" id="PF26213">
    <property type="entry name" value="TYRAAT1_C"/>
    <property type="match status" value="1"/>
</dbReference>
<dbReference type="GO" id="GO:0070403">
    <property type="term" value="F:NAD+ binding"/>
    <property type="evidence" value="ECO:0007669"/>
    <property type="project" value="InterPro"/>
</dbReference>
<dbReference type="SUPFAM" id="SSF48179">
    <property type="entry name" value="6-phosphogluconate dehydrogenase C-terminal domain-like"/>
    <property type="match status" value="1"/>
</dbReference>
<dbReference type="InterPro" id="IPR036291">
    <property type="entry name" value="NAD(P)-bd_dom_sf"/>
</dbReference>
<dbReference type="Gene3D" id="3.40.50.720">
    <property type="entry name" value="NAD(P)-binding Rossmann-like Domain"/>
    <property type="match status" value="1"/>
</dbReference>
<dbReference type="InterPro" id="IPR008927">
    <property type="entry name" value="6-PGluconate_DH-like_C_sf"/>
</dbReference>
<dbReference type="GO" id="GO:0008977">
    <property type="term" value="F:prephenate dehydrogenase (NAD+) activity"/>
    <property type="evidence" value="ECO:0007669"/>
    <property type="project" value="InterPro"/>
</dbReference>
<feature type="domain" description="Prephenate/arogenate dehydrogenase" evidence="3">
    <location>
        <begin position="17"/>
        <end position="305"/>
    </location>
</feature>
<dbReference type="InterPro" id="IPR046826">
    <property type="entry name" value="PDH_N"/>
</dbReference>
<dbReference type="GO" id="GO:0033730">
    <property type="term" value="F:arogenate dehydrogenase (NADP+) activity"/>
    <property type="evidence" value="ECO:0007669"/>
    <property type="project" value="InterPro"/>
</dbReference>
<dbReference type="SUPFAM" id="SSF51735">
    <property type="entry name" value="NAD(P)-binding Rossmann-fold domains"/>
    <property type="match status" value="1"/>
</dbReference>
<protein>
    <submittedName>
        <fullName evidence="4">TSA: Wollemia nobilis Ref_Wollemi_Transcript_13923_1389 transcribed RNA sequence</fullName>
    </submittedName>
</protein>
<dbReference type="Pfam" id="PF02153">
    <property type="entry name" value="PDH_N"/>
    <property type="match status" value="1"/>
</dbReference>
<evidence type="ECO:0000256" key="2">
    <source>
        <dbReference type="SAM" id="MobiDB-lite"/>
    </source>
</evidence>
<evidence type="ECO:0000313" key="4">
    <source>
        <dbReference type="EMBL" id="JAG86944.1"/>
    </source>
</evidence>
<keyword evidence="1" id="KW-0560">Oxidoreductase</keyword>
<dbReference type="GO" id="GO:0006571">
    <property type="term" value="P:tyrosine biosynthetic process"/>
    <property type="evidence" value="ECO:0007669"/>
    <property type="project" value="InterPro"/>
</dbReference>
<sequence>MEAEGMQMLQKQNGHKLIIGIVGFRKFGQFLAKTMKKQGHSVIASSRSDYSEVCNNMGVTFFRDQRDLCKQHPDVILLCTAIVAMEPTLRSLPLEELNASSTLFVDVLSVKEFPMNLFLEVLPPECQILCTHPMFGPESGKISWAGLSFVYDKIRVSEEGICAQKCNDFLAIFESEGCKMVEMTCADHDRYAAGTQFLTHTVGRILGHMNLEPTPIDTKSYETLRHLTESMGGHSMDLYNGLFLCNANAMEQMEKLERAFDTVKNELLGKLHGMVTSQLVRRVSDPLLSASASSSSKEDNLKMKEETDKS</sequence>
<dbReference type="PROSITE" id="PS51176">
    <property type="entry name" value="PDH_ADH"/>
    <property type="match status" value="1"/>
</dbReference>
<dbReference type="PANTHER" id="PTHR43207">
    <property type="entry name" value="AROGENATE DEHYDROGENASE-RELATED"/>
    <property type="match status" value="1"/>
</dbReference>
<dbReference type="AlphaFoldDB" id="A0A0C9RTD1"/>
<feature type="region of interest" description="Disordered" evidence="2">
    <location>
        <begin position="287"/>
        <end position="310"/>
    </location>
</feature>
<organism evidence="4">
    <name type="scientific">Wollemia nobilis</name>
    <dbReference type="NCBI Taxonomy" id="56998"/>
    <lineage>
        <taxon>Eukaryota</taxon>
        <taxon>Viridiplantae</taxon>
        <taxon>Streptophyta</taxon>
        <taxon>Embryophyta</taxon>
        <taxon>Tracheophyta</taxon>
        <taxon>Spermatophyta</taxon>
        <taxon>Pinopsida</taxon>
        <taxon>Pinidae</taxon>
        <taxon>Conifers II</taxon>
        <taxon>Araucariales</taxon>
        <taxon>Araucariaceae</taxon>
        <taxon>Wollemia</taxon>
    </lineage>
</organism>
<feature type="compositionally biased region" description="Basic and acidic residues" evidence="2">
    <location>
        <begin position="296"/>
        <end position="310"/>
    </location>
</feature>
<name>A0A0C9RTD1_9CONI</name>
<dbReference type="InterPro" id="IPR003099">
    <property type="entry name" value="Prephen_DH"/>
</dbReference>
<dbReference type="EMBL" id="GCHU01013844">
    <property type="protein sequence ID" value="JAG86944.1"/>
    <property type="molecule type" value="Transcribed_RNA"/>
</dbReference>
<dbReference type="InterPro" id="IPR045011">
    <property type="entry name" value="TYRAAT1/2"/>
</dbReference>
<dbReference type="InterPro" id="IPR059064">
    <property type="entry name" value="TYRAAT2_C"/>
</dbReference>
<accession>A0A0C9RTD1</accession>
<evidence type="ECO:0000259" key="3">
    <source>
        <dbReference type="PROSITE" id="PS51176"/>
    </source>
</evidence>
<reference evidence="4" key="1">
    <citation type="submission" date="2015-02" db="EMBL/GenBank/DDBJ databases">
        <title>A transcriptome of Wollemia nobilis - a relic of Gondwana.</title>
        <authorList>
            <person name="Chia J.Y."/>
            <person name="Leong Y.S."/>
            <person name="Abdul Karim S."/>
            <person name="Wan Azmi N."/>
            <person name="Hercus R."/>
            <person name="Croft L."/>
        </authorList>
    </citation>
    <scope>NUCLEOTIDE SEQUENCE</scope>
    <source>
        <strain evidence="4">MaeBrown</strain>
        <tissue evidence="4">Leaf</tissue>
    </source>
</reference>
<dbReference type="GO" id="GO:0004665">
    <property type="term" value="F:prephenate dehydrogenase (NADP+) activity"/>
    <property type="evidence" value="ECO:0007669"/>
    <property type="project" value="InterPro"/>
</dbReference>
<evidence type="ECO:0000256" key="1">
    <source>
        <dbReference type="ARBA" id="ARBA00023002"/>
    </source>
</evidence>
<dbReference type="PANTHER" id="PTHR43207:SF6">
    <property type="entry name" value="OS06G0542200 PROTEIN"/>
    <property type="match status" value="1"/>
</dbReference>